<dbReference type="PROSITE" id="PS50059">
    <property type="entry name" value="FKBP_PPIASE"/>
    <property type="match status" value="1"/>
</dbReference>
<dbReference type="STRING" id="1513793.SAMN06296036_102152"/>
<evidence type="ECO:0000256" key="4">
    <source>
        <dbReference type="ARBA" id="ARBA00023235"/>
    </source>
</evidence>
<dbReference type="PANTHER" id="PTHR43811:SF19">
    <property type="entry name" value="39 KDA FK506-BINDING NUCLEAR PROTEIN"/>
    <property type="match status" value="1"/>
</dbReference>
<dbReference type="PANTHER" id="PTHR43811">
    <property type="entry name" value="FKBP-TYPE PEPTIDYL-PROLYL CIS-TRANS ISOMERASE FKPA"/>
    <property type="match status" value="1"/>
</dbReference>
<evidence type="ECO:0000256" key="6">
    <source>
        <dbReference type="RuleBase" id="RU003915"/>
    </source>
</evidence>
<evidence type="ECO:0000259" key="7">
    <source>
        <dbReference type="PROSITE" id="PS50059"/>
    </source>
</evidence>
<dbReference type="InterPro" id="IPR001179">
    <property type="entry name" value="PPIase_FKBP_dom"/>
</dbReference>
<dbReference type="GO" id="GO:0003755">
    <property type="term" value="F:peptidyl-prolyl cis-trans isomerase activity"/>
    <property type="evidence" value="ECO:0007669"/>
    <property type="project" value="UniProtKB-UniRule"/>
</dbReference>
<dbReference type="AlphaFoldDB" id="A0A1Y6BBU1"/>
<accession>A0A1Y6BBU1</accession>
<gene>
    <name evidence="8" type="ORF">SAMN06296036_102152</name>
</gene>
<organism evidence="8 9">
    <name type="scientific">Pseudobacteriovorax antillogorgiicola</name>
    <dbReference type="NCBI Taxonomy" id="1513793"/>
    <lineage>
        <taxon>Bacteria</taxon>
        <taxon>Pseudomonadati</taxon>
        <taxon>Bdellovibrionota</taxon>
        <taxon>Oligoflexia</taxon>
        <taxon>Oligoflexales</taxon>
        <taxon>Pseudobacteriovoracaceae</taxon>
        <taxon>Pseudobacteriovorax</taxon>
    </lineage>
</organism>
<evidence type="ECO:0000256" key="2">
    <source>
        <dbReference type="ARBA" id="ARBA00006577"/>
    </source>
</evidence>
<comment type="similarity">
    <text evidence="2 6">Belongs to the FKBP-type PPIase family.</text>
</comment>
<dbReference type="EC" id="5.2.1.8" evidence="6"/>
<dbReference type="Gene3D" id="3.10.50.40">
    <property type="match status" value="1"/>
</dbReference>
<evidence type="ECO:0000313" key="8">
    <source>
        <dbReference type="EMBL" id="SME94875.1"/>
    </source>
</evidence>
<dbReference type="GO" id="GO:0000785">
    <property type="term" value="C:chromatin"/>
    <property type="evidence" value="ECO:0007669"/>
    <property type="project" value="TreeGrafter"/>
</dbReference>
<reference evidence="9" key="1">
    <citation type="submission" date="2017-04" db="EMBL/GenBank/DDBJ databases">
        <authorList>
            <person name="Varghese N."/>
            <person name="Submissions S."/>
        </authorList>
    </citation>
    <scope>NUCLEOTIDE SEQUENCE [LARGE SCALE GENOMIC DNA]</scope>
    <source>
        <strain evidence="9">RKEM611</strain>
    </source>
</reference>
<dbReference type="Pfam" id="PF00254">
    <property type="entry name" value="FKBP_C"/>
    <property type="match status" value="1"/>
</dbReference>
<evidence type="ECO:0000256" key="5">
    <source>
        <dbReference type="PROSITE-ProRule" id="PRU00277"/>
    </source>
</evidence>
<keyword evidence="9" id="KW-1185">Reference proteome</keyword>
<feature type="domain" description="PPIase FKBP-type" evidence="7">
    <location>
        <begin position="53"/>
        <end position="139"/>
    </location>
</feature>
<sequence>MLLSQPIKVMWLQTISSIVLLLYLPSCTDPEIHPGFKIQEIEVGQGKDEVGKFDSVVLRYTGKFQDGTVFDSSGNESRKYSMRSATLIDGWKVGLLGMRVGGKRRLVIPPEMAFGKKGKARRIPPDATLIFDIELLEIR</sequence>
<protein>
    <recommendedName>
        <fullName evidence="6">Peptidyl-prolyl cis-trans isomerase</fullName>
        <ecNumber evidence="6">5.2.1.8</ecNumber>
    </recommendedName>
</protein>
<name>A0A1Y6BBU1_9BACT</name>
<dbReference type="Proteomes" id="UP000192907">
    <property type="component" value="Unassembled WGS sequence"/>
</dbReference>
<evidence type="ECO:0000256" key="3">
    <source>
        <dbReference type="ARBA" id="ARBA00023110"/>
    </source>
</evidence>
<keyword evidence="4 5" id="KW-0413">Isomerase</keyword>
<dbReference type="InterPro" id="IPR046357">
    <property type="entry name" value="PPIase_dom_sf"/>
</dbReference>
<dbReference type="EMBL" id="FWZT01000002">
    <property type="protein sequence ID" value="SME94875.1"/>
    <property type="molecule type" value="Genomic_DNA"/>
</dbReference>
<comment type="catalytic activity">
    <reaction evidence="1 5 6">
        <text>[protein]-peptidylproline (omega=180) = [protein]-peptidylproline (omega=0)</text>
        <dbReference type="Rhea" id="RHEA:16237"/>
        <dbReference type="Rhea" id="RHEA-COMP:10747"/>
        <dbReference type="Rhea" id="RHEA-COMP:10748"/>
        <dbReference type="ChEBI" id="CHEBI:83833"/>
        <dbReference type="ChEBI" id="CHEBI:83834"/>
        <dbReference type="EC" id="5.2.1.8"/>
    </reaction>
</comment>
<keyword evidence="3 5" id="KW-0697">Rotamase</keyword>
<proteinExistence type="inferred from homology"/>
<evidence type="ECO:0000313" key="9">
    <source>
        <dbReference type="Proteomes" id="UP000192907"/>
    </source>
</evidence>
<dbReference type="RefSeq" id="WP_165931684.1">
    <property type="nucleotide sequence ID" value="NZ_SLZT01000002.1"/>
</dbReference>
<evidence type="ECO:0000256" key="1">
    <source>
        <dbReference type="ARBA" id="ARBA00000971"/>
    </source>
</evidence>
<dbReference type="SUPFAM" id="SSF54534">
    <property type="entry name" value="FKBP-like"/>
    <property type="match status" value="1"/>
</dbReference>